<sequence>MFSGIGKSLGYNSLSSFGKAASNNFIGKVLERSTSMLSDSYGGTGSQSAELRNAKSIAHSALRIRYAQGWQWAIEADALKGLDMFAKDITYDSITIETESKQIGAVVFNKPTHRAAGTVTITVRDSENGAIARWFDERATRVTNGDGTVNLPSQYSMGIRIYRVMQSGGLELESEFDVFPISRGETTRARDQVTEFLSYPLTFIKTSSIETKTASIMGGTLSNAESGAGAISSNNNVLIKF</sequence>
<proteinExistence type="predicted"/>
<dbReference type="Proteomes" id="UP000032930">
    <property type="component" value="Plasmid megaplasmid"/>
</dbReference>
<evidence type="ECO:0000313" key="1">
    <source>
        <dbReference type="EMBL" id="CDM92253.1"/>
    </source>
</evidence>
<accession>A0A0B6XGI0</accession>
<evidence type="ECO:0008006" key="3">
    <source>
        <dbReference type="Google" id="ProtNLM"/>
    </source>
</evidence>
<dbReference type="AlphaFoldDB" id="A0A0B6XGI0"/>
<evidence type="ECO:0000313" key="2">
    <source>
        <dbReference type="Proteomes" id="UP000032930"/>
    </source>
</evidence>
<dbReference type="RefSeq" id="WP_052726142.1">
    <property type="nucleotide sequence ID" value="NZ_CAWMEF010000003.1"/>
</dbReference>
<protein>
    <recommendedName>
        <fullName evidence="3">Phage tail protein</fullName>
    </recommendedName>
</protein>
<gene>
    <name evidence="1" type="ORF">XBW1_mp0134</name>
</gene>
<dbReference type="KEGG" id="xbv:XBW1_mp0134"/>
<dbReference type="EMBL" id="FO818638">
    <property type="protein sequence ID" value="CDM92253.1"/>
    <property type="molecule type" value="Genomic_DNA"/>
</dbReference>
<name>A0A0B6XGI0_XENBV</name>
<reference evidence="1 2" key="1">
    <citation type="submission" date="2014-02" db="EMBL/GenBank/DDBJ databases">
        <authorList>
            <person name="Genoscope - CEA"/>
        </authorList>
    </citation>
    <scope>NUCLEOTIDE SEQUENCE [LARGE SCALE GENOMIC DNA]</scope>
    <source>
        <strain evidence="1 2">CS03</strain>
        <plasmid evidence="2">Plasmid</plasmid>
    </source>
</reference>
<organism evidence="1 2">
    <name type="scientific">Xenorhabdus bovienii</name>
    <name type="common">Xenorhabdus nematophila subsp. bovienii</name>
    <dbReference type="NCBI Taxonomy" id="40576"/>
    <lineage>
        <taxon>Bacteria</taxon>
        <taxon>Pseudomonadati</taxon>
        <taxon>Pseudomonadota</taxon>
        <taxon>Gammaproteobacteria</taxon>
        <taxon>Enterobacterales</taxon>
        <taxon>Morganellaceae</taxon>
        <taxon>Xenorhabdus</taxon>
    </lineage>
</organism>